<sequence length="86" mass="9373">MVFGPDIKVSTRTNEEVNMLKTIEAMGSALLGRLVPRLEASAACWGACWQCNKLYGHQDGVCNCNAPCCSWPSNANRFSCNCLDCP</sequence>
<gene>
    <name evidence="1" type="ORF">GA0070608_4159</name>
</gene>
<dbReference type="EMBL" id="FMIC01000002">
    <property type="protein sequence ID" value="SCL69874.1"/>
    <property type="molecule type" value="Genomic_DNA"/>
</dbReference>
<proteinExistence type="predicted"/>
<dbReference type="AlphaFoldDB" id="A0A1C6VUU7"/>
<reference evidence="1 2" key="1">
    <citation type="submission" date="2016-06" db="EMBL/GenBank/DDBJ databases">
        <authorList>
            <person name="Kjaerup R.B."/>
            <person name="Dalgaard T.S."/>
            <person name="Juul-Madsen H.R."/>
        </authorList>
    </citation>
    <scope>NUCLEOTIDE SEQUENCE [LARGE SCALE GENOMIC DNA]</scope>
    <source>
        <strain evidence="1 2">DSM 43363</strain>
    </source>
</reference>
<dbReference type="RefSeq" id="WP_091630185.1">
    <property type="nucleotide sequence ID" value="NZ_FMIC01000002.1"/>
</dbReference>
<evidence type="ECO:0000313" key="2">
    <source>
        <dbReference type="Proteomes" id="UP000199343"/>
    </source>
</evidence>
<evidence type="ECO:0000313" key="1">
    <source>
        <dbReference type="EMBL" id="SCL69874.1"/>
    </source>
</evidence>
<accession>A0A1C6VUU7</accession>
<protein>
    <submittedName>
        <fullName evidence="1">Uncharacterized protein</fullName>
    </submittedName>
</protein>
<organism evidence="1 2">
    <name type="scientific">Micromonospora peucetia</name>
    <dbReference type="NCBI Taxonomy" id="47871"/>
    <lineage>
        <taxon>Bacteria</taxon>
        <taxon>Bacillati</taxon>
        <taxon>Actinomycetota</taxon>
        <taxon>Actinomycetes</taxon>
        <taxon>Micromonosporales</taxon>
        <taxon>Micromonosporaceae</taxon>
        <taxon>Micromonospora</taxon>
    </lineage>
</organism>
<dbReference type="OrthoDB" id="4333478at2"/>
<dbReference type="Proteomes" id="UP000199343">
    <property type="component" value="Unassembled WGS sequence"/>
</dbReference>
<name>A0A1C6VUU7_9ACTN</name>